<evidence type="ECO:0000313" key="2">
    <source>
        <dbReference type="EMBL" id="GAI86794.1"/>
    </source>
</evidence>
<gene>
    <name evidence="2" type="ORF">S12H4_17753</name>
</gene>
<comment type="caution">
    <text evidence="2">The sequence shown here is derived from an EMBL/GenBank/DDBJ whole genome shotgun (WGS) entry which is preliminary data.</text>
</comment>
<dbReference type="Pfam" id="PF01575">
    <property type="entry name" value="MaoC_dehydratas"/>
    <property type="match status" value="1"/>
</dbReference>
<dbReference type="Gene3D" id="3.10.129.10">
    <property type="entry name" value="Hotdog Thioesterase"/>
    <property type="match status" value="1"/>
</dbReference>
<name>X1U3A1_9ZZZZ</name>
<organism evidence="2">
    <name type="scientific">marine sediment metagenome</name>
    <dbReference type="NCBI Taxonomy" id="412755"/>
    <lineage>
        <taxon>unclassified sequences</taxon>
        <taxon>metagenomes</taxon>
        <taxon>ecological metagenomes</taxon>
    </lineage>
</organism>
<dbReference type="EMBL" id="BARW01008708">
    <property type="protein sequence ID" value="GAI86794.1"/>
    <property type="molecule type" value="Genomic_DNA"/>
</dbReference>
<dbReference type="InterPro" id="IPR029069">
    <property type="entry name" value="HotDog_dom_sf"/>
</dbReference>
<feature type="domain" description="MaoC-like" evidence="1">
    <location>
        <begin position="23"/>
        <end position="89"/>
    </location>
</feature>
<sequence length="156" mass="17766">MSKQLYWEDIDVGIEVSPIPKIATTQKLVMWAGASGDFNPLHYQESFAQTRGMGDVLVHGRFKAHWLVHLVENWIGEDGRIKKISCQYRGEDYPRKMNSEITYEEGETWWCKGIVTQKNVQDGEHTVDCDIWVENGKGEKTTPGKTTVVLPSRGPK</sequence>
<reference evidence="2" key="1">
    <citation type="journal article" date="2014" name="Front. Microbiol.">
        <title>High frequency of phylogenetically diverse reductive dehalogenase-homologous genes in deep subseafloor sedimentary metagenomes.</title>
        <authorList>
            <person name="Kawai M."/>
            <person name="Futagami T."/>
            <person name="Toyoda A."/>
            <person name="Takaki Y."/>
            <person name="Nishi S."/>
            <person name="Hori S."/>
            <person name="Arai W."/>
            <person name="Tsubouchi T."/>
            <person name="Morono Y."/>
            <person name="Uchiyama I."/>
            <person name="Ito T."/>
            <person name="Fujiyama A."/>
            <person name="Inagaki F."/>
            <person name="Takami H."/>
        </authorList>
    </citation>
    <scope>NUCLEOTIDE SEQUENCE</scope>
    <source>
        <strain evidence="2">Expedition CK06-06</strain>
    </source>
</reference>
<dbReference type="SUPFAM" id="SSF54637">
    <property type="entry name" value="Thioesterase/thiol ester dehydrase-isomerase"/>
    <property type="match status" value="1"/>
</dbReference>
<dbReference type="AlphaFoldDB" id="X1U3A1"/>
<proteinExistence type="predicted"/>
<accession>X1U3A1</accession>
<dbReference type="InterPro" id="IPR002539">
    <property type="entry name" value="MaoC-like_dom"/>
</dbReference>
<evidence type="ECO:0000259" key="1">
    <source>
        <dbReference type="Pfam" id="PF01575"/>
    </source>
</evidence>
<protein>
    <recommendedName>
        <fullName evidence="1">MaoC-like domain-containing protein</fullName>
    </recommendedName>
</protein>